<feature type="region of interest" description="Disordered" evidence="1">
    <location>
        <begin position="1"/>
        <end position="28"/>
    </location>
</feature>
<keyword evidence="3" id="KW-1185">Reference proteome</keyword>
<feature type="region of interest" description="Disordered" evidence="1">
    <location>
        <begin position="57"/>
        <end position="102"/>
    </location>
</feature>
<feature type="compositionally biased region" description="Polar residues" evidence="1">
    <location>
        <begin position="287"/>
        <end position="296"/>
    </location>
</feature>
<name>A0A8J8T7Q2_HALGN</name>
<feature type="compositionally biased region" description="Acidic residues" evidence="1">
    <location>
        <begin position="78"/>
        <end position="90"/>
    </location>
</feature>
<feature type="compositionally biased region" description="Basic and acidic residues" evidence="1">
    <location>
        <begin position="274"/>
        <end position="283"/>
    </location>
</feature>
<proteinExistence type="predicted"/>
<sequence length="879" mass="100539">MSSVTKMKQSEDEFNVADFNFKQTPLNPEVRRLDQKTVKSTNGEAFLFKKGNHSFKAKTTTSDYMDNSSPKEKRTQFDDIDGIDSDDSDKSEERGKKKKKGKGVYDYYEFQYEKKEKLKARAGQKTAPPQRGRGKKKVIPPEDRVPTGKQNDFRKHAQGYDKRFDFMNYGEDDGEDDNFEDEDRVDAPLGRSGASLCGLKRRIPSEGELSMEGAADTDDEEEGDENGRGDHFSESSGEEQPTKIPVPKSRGKKKGMPPPNKRISKSSVGKGKKNKAELAEKIVKMTNYDSCSNPSSGGAIGSQELSGSDQESIPAPKITVKKIQSVSASDKSGSENSSSSSSDNEENNSSSSESDQKPNSSDDEYLKKSNRNSISSFEELASFAEYSPLPAQTKSKKLSKKEKKQEKKRLKKEAKKKQTQKKDSVKRAYKKCIQKAQRYLSYSQDSTQVNKEFIKNYINKAMDYYKTALKYHCRTDKDKARIYILMADCHIEITPKQYEHDTKGKHLARACDCMKCAIDLCGNDFQYKIYNDQQEKIVQLITKNLIQRARDGQLLCTLMEIIYQNVHKKLKRLRQFIGRELYHIYYKLSCDIVECKGDLDNACRYLKSCRSISKELGMKDSQVIDMKLAEIQKIKNRKVEEKQIQQARECIKVGDMYIVQGSGRLKDALSQYQQALKLSEDKITEIEAISHFKIGRTLLQMLNKGGNVDKQKYFLAKNHLIDFQIQCHDIPEKSINLQKKQKEARQLLQHINDILKPQGSSNSANPGLSSNLGDLSFKDKKSQSKKYDIPVLLKDLVEGESKTVFELFDYLKQKFTEKTKELDQIYAIDRYKVERSKIRKTILKFISVFHPDKQCFESKEFGPLAEEITKQLNFHLKSY</sequence>
<organism evidence="2 3">
    <name type="scientific">Halteria grandinella</name>
    <dbReference type="NCBI Taxonomy" id="5974"/>
    <lineage>
        <taxon>Eukaryota</taxon>
        <taxon>Sar</taxon>
        <taxon>Alveolata</taxon>
        <taxon>Ciliophora</taxon>
        <taxon>Intramacronucleata</taxon>
        <taxon>Spirotrichea</taxon>
        <taxon>Stichotrichia</taxon>
        <taxon>Sporadotrichida</taxon>
        <taxon>Halteriidae</taxon>
        <taxon>Halteria</taxon>
    </lineage>
</organism>
<gene>
    <name evidence="2" type="ORF">FGO68_gene67</name>
</gene>
<reference evidence="2" key="1">
    <citation type="submission" date="2019-06" db="EMBL/GenBank/DDBJ databases">
        <authorList>
            <person name="Zheng W."/>
        </authorList>
    </citation>
    <scope>NUCLEOTIDE SEQUENCE</scope>
    <source>
        <strain evidence="2">QDHG01</strain>
    </source>
</reference>
<comment type="caution">
    <text evidence="2">The sequence shown here is derived from an EMBL/GenBank/DDBJ whole genome shotgun (WGS) entry which is preliminary data.</text>
</comment>
<dbReference type="Proteomes" id="UP000785679">
    <property type="component" value="Unassembled WGS sequence"/>
</dbReference>
<feature type="compositionally biased region" description="Polar residues" evidence="1">
    <location>
        <begin position="57"/>
        <end position="68"/>
    </location>
</feature>
<feature type="compositionally biased region" description="Basic residues" evidence="1">
    <location>
        <begin position="394"/>
        <end position="419"/>
    </location>
</feature>
<accession>A0A8J8T7Q2</accession>
<dbReference type="SUPFAM" id="SSF48452">
    <property type="entry name" value="TPR-like"/>
    <property type="match status" value="1"/>
</dbReference>
<feature type="compositionally biased region" description="Low complexity" evidence="1">
    <location>
        <begin position="327"/>
        <end position="359"/>
    </location>
</feature>
<protein>
    <submittedName>
        <fullName evidence="2">Uncharacterized protein</fullName>
    </submittedName>
</protein>
<dbReference type="InterPro" id="IPR011990">
    <property type="entry name" value="TPR-like_helical_dom_sf"/>
</dbReference>
<feature type="compositionally biased region" description="Acidic residues" evidence="1">
    <location>
        <begin position="215"/>
        <end position="224"/>
    </location>
</feature>
<feature type="region of interest" description="Disordered" evidence="1">
    <location>
        <begin position="391"/>
        <end position="427"/>
    </location>
</feature>
<feature type="region of interest" description="Disordered" evidence="1">
    <location>
        <begin position="117"/>
        <end position="370"/>
    </location>
</feature>
<evidence type="ECO:0000313" key="3">
    <source>
        <dbReference type="Proteomes" id="UP000785679"/>
    </source>
</evidence>
<evidence type="ECO:0000313" key="2">
    <source>
        <dbReference type="EMBL" id="TNV84531.1"/>
    </source>
</evidence>
<dbReference type="OrthoDB" id="323260at2759"/>
<dbReference type="AlphaFoldDB" id="A0A8J8T7Q2"/>
<evidence type="ECO:0000256" key="1">
    <source>
        <dbReference type="SAM" id="MobiDB-lite"/>
    </source>
</evidence>
<feature type="compositionally biased region" description="Acidic residues" evidence="1">
    <location>
        <begin position="170"/>
        <end position="184"/>
    </location>
</feature>
<feature type="compositionally biased region" description="Basic and acidic residues" evidence="1">
    <location>
        <begin position="139"/>
        <end position="165"/>
    </location>
</feature>
<dbReference type="EMBL" id="RRYP01002668">
    <property type="protein sequence ID" value="TNV84531.1"/>
    <property type="molecule type" value="Genomic_DNA"/>
</dbReference>